<dbReference type="PANTHER" id="PTHR11545">
    <property type="entry name" value="RIBOSOMAL PROTEIN L13"/>
    <property type="match status" value="1"/>
</dbReference>
<evidence type="ECO:0000256" key="4">
    <source>
        <dbReference type="HAMAP-Rule" id="MF_01366"/>
    </source>
</evidence>
<dbReference type="InterPro" id="IPR036899">
    <property type="entry name" value="Ribosomal_uL13_sf"/>
</dbReference>
<dbReference type="GO" id="GO:0003729">
    <property type="term" value="F:mRNA binding"/>
    <property type="evidence" value="ECO:0007669"/>
    <property type="project" value="TreeGrafter"/>
</dbReference>
<evidence type="ECO:0000256" key="1">
    <source>
        <dbReference type="ARBA" id="ARBA00006227"/>
    </source>
</evidence>
<evidence type="ECO:0000313" key="5">
    <source>
        <dbReference type="EMBL" id="OGM09456.1"/>
    </source>
</evidence>
<dbReference type="Pfam" id="PF00572">
    <property type="entry name" value="Ribosomal_L13"/>
    <property type="match status" value="1"/>
</dbReference>
<reference evidence="5 6" key="1">
    <citation type="journal article" date="2016" name="Nat. Commun.">
        <title>Thousands of microbial genomes shed light on interconnected biogeochemical processes in an aquifer system.</title>
        <authorList>
            <person name="Anantharaman K."/>
            <person name="Brown C.T."/>
            <person name="Hug L.A."/>
            <person name="Sharon I."/>
            <person name="Castelle C.J."/>
            <person name="Probst A.J."/>
            <person name="Thomas B.C."/>
            <person name="Singh A."/>
            <person name="Wilkins M.J."/>
            <person name="Karaoz U."/>
            <person name="Brodie E.L."/>
            <person name="Williams K.H."/>
            <person name="Hubbard S.S."/>
            <person name="Banfield J.F."/>
        </authorList>
    </citation>
    <scope>NUCLEOTIDE SEQUENCE [LARGE SCALE GENOMIC DNA]</scope>
</reference>
<dbReference type="Proteomes" id="UP000179219">
    <property type="component" value="Unassembled WGS sequence"/>
</dbReference>
<comment type="function">
    <text evidence="4">This protein is one of the early assembly proteins of the 50S ribosomal subunit, although it is not seen to bind rRNA by itself. It is important during the early stages of 50S assembly.</text>
</comment>
<evidence type="ECO:0000313" key="6">
    <source>
        <dbReference type="Proteomes" id="UP000179219"/>
    </source>
</evidence>
<accession>A0A1F7X301</accession>
<name>A0A1F7X301_9BACT</name>
<dbReference type="GO" id="GO:0005840">
    <property type="term" value="C:ribosome"/>
    <property type="evidence" value="ECO:0007669"/>
    <property type="project" value="UniProtKB-KW"/>
</dbReference>
<dbReference type="CDD" id="cd00392">
    <property type="entry name" value="Ribosomal_L13"/>
    <property type="match status" value="1"/>
</dbReference>
<keyword evidence="3 4" id="KW-0687">Ribonucleoprotein</keyword>
<comment type="subunit">
    <text evidence="4">Part of the 50S ribosomal subunit.</text>
</comment>
<dbReference type="EMBL" id="MGFP01000023">
    <property type="protein sequence ID" value="OGM09456.1"/>
    <property type="molecule type" value="Genomic_DNA"/>
</dbReference>
<evidence type="ECO:0000256" key="3">
    <source>
        <dbReference type="ARBA" id="ARBA00023274"/>
    </source>
</evidence>
<dbReference type="NCBIfam" id="TIGR01066">
    <property type="entry name" value="rplM_bact"/>
    <property type="match status" value="1"/>
</dbReference>
<sequence>MNSKTYQPKAKEVKRDWHLMDAKGQILGRLASQIAVYLMGKHKSVYSNHMDMGDYVVVINAKDIKLTGKKTQQKLYRSHSGYPGGFKEVKFEKLINENPNRVIQKAVSGMLPDNRLKSKRILRLKIFSDENYTYKDKFKDEKIS</sequence>
<dbReference type="GO" id="GO:0003735">
    <property type="term" value="F:structural constituent of ribosome"/>
    <property type="evidence" value="ECO:0007669"/>
    <property type="project" value="InterPro"/>
</dbReference>
<gene>
    <name evidence="4" type="primary">rplM</name>
    <name evidence="5" type="ORF">A2159_00800</name>
</gene>
<dbReference type="GO" id="GO:0017148">
    <property type="term" value="P:negative regulation of translation"/>
    <property type="evidence" value="ECO:0007669"/>
    <property type="project" value="TreeGrafter"/>
</dbReference>
<comment type="similarity">
    <text evidence="1 4">Belongs to the universal ribosomal protein uL13 family.</text>
</comment>
<proteinExistence type="inferred from homology"/>
<protein>
    <recommendedName>
        <fullName evidence="4">Large ribosomal subunit protein uL13</fullName>
    </recommendedName>
</protein>
<dbReference type="AlphaFoldDB" id="A0A1F7X301"/>
<dbReference type="GO" id="GO:0006412">
    <property type="term" value="P:translation"/>
    <property type="evidence" value="ECO:0007669"/>
    <property type="project" value="UniProtKB-UniRule"/>
</dbReference>
<dbReference type="PIRSF" id="PIRSF002181">
    <property type="entry name" value="Ribosomal_L13"/>
    <property type="match status" value="1"/>
</dbReference>
<dbReference type="InterPro" id="IPR005822">
    <property type="entry name" value="Ribosomal_uL13"/>
</dbReference>
<keyword evidence="2 4" id="KW-0689">Ribosomal protein</keyword>
<dbReference type="GO" id="GO:1990904">
    <property type="term" value="C:ribonucleoprotein complex"/>
    <property type="evidence" value="ECO:0007669"/>
    <property type="project" value="UniProtKB-KW"/>
</dbReference>
<organism evidence="5 6">
    <name type="scientific">Candidatus Woesebacteria bacterium RBG_13_34_9</name>
    <dbReference type="NCBI Taxonomy" id="1802477"/>
    <lineage>
        <taxon>Bacteria</taxon>
        <taxon>Candidatus Woeseibacteriota</taxon>
    </lineage>
</organism>
<dbReference type="PANTHER" id="PTHR11545:SF2">
    <property type="entry name" value="LARGE RIBOSOMAL SUBUNIT PROTEIN UL13M"/>
    <property type="match status" value="1"/>
</dbReference>
<dbReference type="Gene3D" id="3.90.1180.10">
    <property type="entry name" value="Ribosomal protein L13"/>
    <property type="match status" value="1"/>
</dbReference>
<dbReference type="HAMAP" id="MF_01366">
    <property type="entry name" value="Ribosomal_uL13"/>
    <property type="match status" value="1"/>
</dbReference>
<evidence type="ECO:0000256" key="2">
    <source>
        <dbReference type="ARBA" id="ARBA00022980"/>
    </source>
</evidence>
<dbReference type="InterPro" id="IPR005823">
    <property type="entry name" value="Ribosomal_uL13_bac-type"/>
</dbReference>
<dbReference type="SUPFAM" id="SSF52161">
    <property type="entry name" value="Ribosomal protein L13"/>
    <property type="match status" value="1"/>
</dbReference>
<comment type="caution">
    <text evidence="5">The sequence shown here is derived from an EMBL/GenBank/DDBJ whole genome shotgun (WGS) entry which is preliminary data.</text>
</comment>